<evidence type="ECO:0000313" key="7">
    <source>
        <dbReference type="EMBL" id="MFB9375876.1"/>
    </source>
</evidence>
<dbReference type="Pfam" id="PF01794">
    <property type="entry name" value="Ferric_reduct"/>
    <property type="match status" value="1"/>
</dbReference>
<keyword evidence="3 5" id="KW-1133">Transmembrane helix</keyword>
<evidence type="ECO:0000256" key="1">
    <source>
        <dbReference type="ARBA" id="ARBA00004141"/>
    </source>
</evidence>
<evidence type="ECO:0000259" key="6">
    <source>
        <dbReference type="Pfam" id="PF01794"/>
    </source>
</evidence>
<feature type="transmembrane region" description="Helical" evidence="5">
    <location>
        <begin position="91"/>
        <end position="112"/>
    </location>
</feature>
<evidence type="ECO:0000256" key="3">
    <source>
        <dbReference type="ARBA" id="ARBA00022989"/>
    </source>
</evidence>
<organism evidence="7 8">
    <name type="scientific">Kineococcus gynurae</name>
    <dbReference type="NCBI Taxonomy" id="452979"/>
    <lineage>
        <taxon>Bacteria</taxon>
        <taxon>Bacillati</taxon>
        <taxon>Actinomycetota</taxon>
        <taxon>Actinomycetes</taxon>
        <taxon>Kineosporiales</taxon>
        <taxon>Kineosporiaceae</taxon>
        <taxon>Kineococcus</taxon>
    </lineage>
</organism>
<evidence type="ECO:0000313" key="8">
    <source>
        <dbReference type="Proteomes" id="UP001589748"/>
    </source>
</evidence>
<feature type="transmembrane region" description="Helical" evidence="5">
    <location>
        <begin position="51"/>
        <end position="71"/>
    </location>
</feature>
<keyword evidence="8" id="KW-1185">Reference proteome</keyword>
<feature type="transmembrane region" description="Helical" evidence="5">
    <location>
        <begin position="6"/>
        <end position="30"/>
    </location>
</feature>
<sequence>MSADLLWWLARASGLLLLPSLSAVLVLGILSRGARRLGGRARWVTPALHRTLALTMVGLLGLHVVTIVADSSVDVGVLDVVVPFVSGFDPFWTGLGTTALLLVVTITVSSLVRVRLGHRAWAALHALAWVVLPVAVAHGLGVGTDARTPLGVALAVGSVLAVGAAAALGRTRPAPRPARIPQLVPVRAVPVGTGRPVRLERS</sequence>
<dbReference type="RefSeq" id="WP_380139771.1">
    <property type="nucleotide sequence ID" value="NZ_JBHLUI010000012.1"/>
</dbReference>
<comment type="subcellular location">
    <subcellularLocation>
        <location evidence="1">Membrane</location>
        <topology evidence="1">Multi-pass membrane protein</topology>
    </subcellularLocation>
</comment>
<feature type="transmembrane region" description="Helical" evidence="5">
    <location>
        <begin position="150"/>
        <end position="169"/>
    </location>
</feature>
<proteinExistence type="predicted"/>
<keyword evidence="4 5" id="KW-0472">Membrane</keyword>
<name>A0ABV5LP51_9ACTN</name>
<keyword evidence="2 5" id="KW-0812">Transmembrane</keyword>
<dbReference type="EMBL" id="JBHMDM010000001">
    <property type="protein sequence ID" value="MFB9375876.1"/>
    <property type="molecule type" value="Genomic_DNA"/>
</dbReference>
<evidence type="ECO:0000256" key="2">
    <source>
        <dbReference type="ARBA" id="ARBA00022692"/>
    </source>
</evidence>
<evidence type="ECO:0000256" key="5">
    <source>
        <dbReference type="SAM" id="Phobius"/>
    </source>
</evidence>
<accession>A0ABV5LP51</accession>
<protein>
    <submittedName>
        <fullName evidence="7">Ferric reductase-like transmembrane domain-containing protein</fullName>
    </submittedName>
</protein>
<evidence type="ECO:0000256" key="4">
    <source>
        <dbReference type="ARBA" id="ARBA00023136"/>
    </source>
</evidence>
<reference evidence="7 8" key="1">
    <citation type="submission" date="2024-09" db="EMBL/GenBank/DDBJ databases">
        <authorList>
            <person name="Sun Q."/>
            <person name="Mori K."/>
        </authorList>
    </citation>
    <scope>NUCLEOTIDE SEQUENCE [LARGE SCALE GENOMIC DNA]</scope>
    <source>
        <strain evidence="7 8">TISTR 1856</strain>
    </source>
</reference>
<dbReference type="Proteomes" id="UP001589748">
    <property type="component" value="Unassembled WGS sequence"/>
</dbReference>
<comment type="caution">
    <text evidence="7">The sequence shown here is derived from an EMBL/GenBank/DDBJ whole genome shotgun (WGS) entry which is preliminary data.</text>
</comment>
<gene>
    <name evidence="7" type="ORF">ACFFVI_02735</name>
</gene>
<dbReference type="InterPro" id="IPR013130">
    <property type="entry name" value="Fe3_Rdtase_TM_dom"/>
</dbReference>
<feature type="transmembrane region" description="Helical" evidence="5">
    <location>
        <begin position="124"/>
        <end position="144"/>
    </location>
</feature>
<feature type="domain" description="Ferric oxidoreductase" evidence="6">
    <location>
        <begin position="14"/>
        <end position="135"/>
    </location>
</feature>